<dbReference type="EMBL" id="JACBZX010000001">
    <property type="protein sequence ID" value="NYG38359.1"/>
    <property type="molecule type" value="Genomic_DNA"/>
</dbReference>
<dbReference type="AlphaFoldDB" id="A0A852X637"/>
<comment type="caution">
    <text evidence="1">The sequence shown here is derived from an EMBL/GenBank/DDBJ whole genome shotgun (WGS) entry which is preliminary data.</text>
</comment>
<protein>
    <submittedName>
        <fullName evidence="1">Uncharacterized protein</fullName>
    </submittedName>
</protein>
<dbReference type="Proteomes" id="UP000592181">
    <property type="component" value="Unassembled WGS sequence"/>
</dbReference>
<reference evidence="1 2" key="1">
    <citation type="submission" date="2020-07" db="EMBL/GenBank/DDBJ databases">
        <title>Sequencing the genomes of 1000 actinobacteria strains.</title>
        <authorList>
            <person name="Klenk H.-P."/>
        </authorList>
    </citation>
    <scope>NUCLEOTIDE SEQUENCE [LARGE SCALE GENOMIC DNA]</scope>
    <source>
        <strain evidence="1 2">DSM 24723</strain>
    </source>
</reference>
<proteinExistence type="predicted"/>
<evidence type="ECO:0000313" key="2">
    <source>
        <dbReference type="Proteomes" id="UP000592181"/>
    </source>
</evidence>
<organism evidence="1 2">
    <name type="scientific">Janibacter alkaliphilus</name>
    <dbReference type="NCBI Taxonomy" id="1069963"/>
    <lineage>
        <taxon>Bacteria</taxon>
        <taxon>Bacillati</taxon>
        <taxon>Actinomycetota</taxon>
        <taxon>Actinomycetes</taxon>
        <taxon>Micrococcales</taxon>
        <taxon>Intrasporangiaceae</taxon>
        <taxon>Janibacter</taxon>
    </lineage>
</organism>
<name>A0A852X637_9MICO</name>
<sequence length="201" mass="21544">MADPAARGVGLVLLSGGAARAAEWVRRGVVPCHVGEHPAWTMVTPASAVTAAAAPYDDALTLLASRHVGPRQSPTIGLFVIDDAAVITAQAAGWRTVRRWALRGVEREVRPGPELPALRPQDLHRVLASAAPQRRIRLAEITDLWRRTDLTQREWLVEAAQVLGLPGARVLSGQDPAPGPRIDPDPRAVGAFETVVKDVQP</sequence>
<accession>A0A852X637</accession>
<gene>
    <name evidence="1" type="ORF">BJY28_002828</name>
</gene>
<evidence type="ECO:0000313" key="1">
    <source>
        <dbReference type="EMBL" id="NYG38359.1"/>
    </source>
</evidence>
<keyword evidence="2" id="KW-1185">Reference proteome</keyword>
<dbReference type="RefSeq" id="WP_179463565.1">
    <property type="nucleotide sequence ID" value="NZ_JACBZX010000001.1"/>
</dbReference>